<comment type="subcellular location">
    <subcellularLocation>
        <location evidence="1">Membrane</location>
        <topology evidence="1">Multi-pass membrane protein</topology>
    </subcellularLocation>
</comment>
<keyword evidence="3 6" id="KW-1133">Transmembrane helix</keyword>
<dbReference type="Proteomes" id="UP000800036">
    <property type="component" value="Unassembled WGS sequence"/>
</dbReference>
<gene>
    <name evidence="8" type="ORF">BU23DRAFT_577939</name>
</gene>
<evidence type="ECO:0000256" key="3">
    <source>
        <dbReference type="ARBA" id="ARBA00022989"/>
    </source>
</evidence>
<dbReference type="OrthoDB" id="444631at2759"/>
<evidence type="ECO:0000256" key="2">
    <source>
        <dbReference type="ARBA" id="ARBA00022692"/>
    </source>
</evidence>
<dbReference type="Pfam" id="PF20684">
    <property type="entry name" value="Fung_rhodopsin"/>
    <property type="match status" value="1"/>
</dbReference>
<dbReference type="GO" id="GO:0016020">
    <property type="term" value="C:membrane"/>
    <property type="evidence" value="ECO:0007669"/>
    <property type="project" value="UniProtKB-SubCell"/>
</dbReference>
<evidence type="ECO:0000256" key="1">
    <source>
        <dbReference type="ARBA" id="ARBA00004141"/>
    </source>
</evidence>
<evidence type="ECO:0000256" key="4">
    <source>
        <dbReference type="ARBA" id="ARBA00023136"/>
    </source>
</evidence>
<protein>
    <recommendedName>
        <fullName evidence="7">Rhodopsin domain-containing protein</fullName>
    </recommendedName>
</protein>
<feature type="transmembrane region" description="Helical" evidence="6">
    <location>
        <begin position="45"/>
        <end position="66"/>
    </location>
</feature>
<evidence type="ECO:0000313" key="8">
    <source>
        <dbReference type="EMBL" id="KAF1977385.1"/>
    </source>
</evidence>
<dbReference type="AlphaFoldDB" id="A0A6A5VK87"/>
<feature type="domain" description="Rhodopsin" evidence="7">
    <location>
        <begin position="76"/>
        <end position="200"/>
    </location>
</feature>
<organism evidence="8 9">
    <name type="scientific">Bimuria novae-zelandiae CBS 107.79</name>
    <dbReference type="NCBI Taxonomy" id="1447943"/>
    <lineage>
        <taxon>Eukaryota</taxon>
        <taxon>Fungi</taxon>
        <taxon>Dikarya</taxon>
        <taxon>Ascomycota</taxon>
        <taxon>Pezizomycotina</taxon>
        <taxon>Dothideomycetes</taxon>
        <taxon>Pleosporomycetidae</taxon>
        <taxon>Pleosporales</taxon>
        <taxon>Massarineae</taxon>
        <taxon>Didymosphaeriaceae</taxon>
        <taxon>Bimuria</taxon>
    </lineage>
</organism>
<proteinExistence type="inferred from homology"/>
<dbReference type="PANTHER" id="PTHR33048">
    <property type="entry name" value="PTH11-LIKE INTEGRAL MEMBRANE PROTEIN (AFU_ORTHOLOGUE AFUA_5G11245)"/>
    <property type="match status" value="1"/>
</dbReference>
<accession>A0A6A5VK87</accession>
<keyword evidence="4 6" id="KW-0472">Membrane</keyword>
<dbReference type="EMBL" id="ML976663">
    <property type="protein sequence ID" value="KAF1977385.1"/>
    <property type="molecule type" value="Genomic_DNA"/>
</dbReference>
<evidence type="ECO:0000256" key="6">
    <source>
        <dbReference type="SAM" id="Phobius"/>
    </source>
</evidence>
<feature type="transmembrane region" description="Helical" evidence="6">
    <location>
        <begin position="136"/>
        <end position="155"/>
    </location>
</feature>
<feature type="transmembrane region" description="Helical" evidence="6">
    <location>
        <begin position="12"/>
        <end position="33"/>
    </location>
</feature>
<sequence>MTLEENPRGRQAVILSGVFSAFATSVVFLRLYTRFFVVRCPGVEDYCISAALLCAIGLNICIGIQAQHGMGRHIWDIFGCRPIQAFWTLKHPFKCLNQYAVWFFNGGMNILTDLTISVLPMPVIRKLNLPRRQKQALVGIFAVGGFVCLVSILRLQSLVAISNSSDPTYDNPPAATWSSVETNIGIICSSLPCLRPLITRYLPGVLTASSTSTRSWRCNGDKAAPRASRSIFGRYMGASTKVKTLKSEEIFDPNQVKEIDSIIRVATEVHVTSEEKRKSEMEGKEEV</sequence>
<feature type="transmembrane region" description="Helical" evidence="6">
    <location>
        <begin position="99"/>
        <end position="124"/>
    </location>
</feature>
<evidence type="ECO:0000313" key="9">
    <source>
        <dbReference type="Proteomes" id="UP000800036"/>
    </source>
</evidence>
<name>A0A6A5VK87_9PLEO</name>
<evidence type="ECO:0000256" key="5">
    <source>
        <dbReference type="ARBA" id="ARBA00038359"/>
    </source>
</evidence>
<keyword evidence="2 6" id="KW-0812">Transmembrane</keyword>
<reference evidence="8" key="1">
    <citation type="journal article" date="2020" name="Stud. Mycol.">
        <title>101 Dothideomycetes genomes: a test case for predicting lifestyles and emergence of pathogens.</title>
        <authorList>
            <person name="Haridas S."/>
            <person name="Albert R."/>
            <person name="Binder M."/>
            <person name="Bloem J."/>
            <person name="Labutti K."/>
            <person name="Salamov A."/>
            <person name="Andreopoulos B."/>
            <person name="Baker S."/>
            <person name="Barry K."/>
            <person name="Bills G."/>
            <person name="Bluhm B."/>
            <person name="Cannon C."/>
            <person name="Castanera R."/>
            <person name="Culley D."/>
            <person name="Daum C."/>
            <person name="Ezra D."/>
            <person name="Gonzalez J."/>
            <person name="Henrissat B."/>
            <person name="Kuo A."/>
            <person name="Liang C."/>
            <person name="Lipzen A."/>
            <person name="Lutzoni F."/>
            <person name="Magnuson J."/>
            <person name="Mondo S."/>
            <person name="Nolan M."/>
            <person name="Ohm R."/>
            <person name="Pangilinan J."/>
            <person name="Park H.-J."/>
            <person name="Ramirez L."/>
            <person name="Alfaro M."/>
            <person name="Sun H."/>
            <person name="Tritt A."/>
            <person name="Yoshinaga Y."/>
            <person name="Zwiers L.-H."/>
            <person name="Turgeon B."/>
            <person name="Goodwin S."/>
            <person name="Spatafora J."/>
            <person name="Crous P."/>
            <person name="Grigoriev I."/>
        </authorList>
    </citation>
    <scope>NUCLEOTIDE SEQUENCE</scope>
    <source>
        <strain evidence="8">CBS 107.79</strain>
    </source>
</reference>
<comment type="similarity">
    <text evidence="5">Belongs to the SAT4 family.</text>
</comment>
<evidence type="ECO:0000259" key="7">
    <source>
        <dbReference type="Pfam" id="PF20684"/>
    </source>
</evidence>
<dbReference type="PANTHER" id="PTHR33048:SF47">
    <property type="entry name" value="INTEGRAL MEMBRANE PROTEIN-RELATED"/>
    <property type="match status" value="1"/>
</dbReference>
<dbReference type="InterPro" id="IPR049326">
    <property type="entry name" value="Rhodopsin_dom_fungi"/>
</dbReference>
<dbReference type="InterPro" id="IPR052337">
    <property type="entry name" value="SAT4-like"/>
</dbReference>
<keyword evidence="9" id="KW-1185">Reference proteome</keyword>